<dbReference type="PANTHER" id="PTHR30616">
    <property type="entry name" value="UNCHARACTERIZED PROTEIN YFIH"/>
    <property type="match status" value="1"/>
</dbReference>
<dbReference type="Pfam" id="PF02578">
    <property type="entry name" value="Cu-oxidase_4"/>
    <property type="match status" value="1"/>
</dbReference>
<keyword evidence="5" id="KW-0378">Hydrolase</keyword>
<dbReference type="Gene3D" id="3.60.140.10">
    <property type="entry name" value="CNF1/YfiH-like putative cysteine hydrolases"/>
    <property type="match status" value="1"/>
</dbReference>
<evidence type="ECO:0000313" key="12">
    <source>
        <dbReference type="Proteomes" id="UP000254968"/>
    </source>
</evidence>
<evidence type="ECO:0000256" key="4">
    <source>
        <dbReference type="ARBA" id="ARBA00022723"/>
    </source>
</evidence>
<dbReference type="SUPFAM" id="SSF64438">
    <property type="entry name" value="CNF1/YfiH-like putative cysteine hydrolases"/>
    <property type="match status" value="1"/>
</dbReference>
<dbReference type="InterPro" id="IPR038371">
    <property type="entry name" value="Cu_polyphenol_OxRdtase_sf"/>
</dbReference>
<evidence type="ECO:0000256" key="7">
    <source>
        <dbReference type="ARBA" id="ARBA00047989"/>
    </source>
</evidence>
<dbReference type="AlphaFoldDB" id="A0A378I225"/>
<dbReference type="InterPro" id="IPR003730">
    <property type="entry name" value="Cu_polyphenol_OxRdtase"/>
</dbReference>
<evidence type="ECO:0000256" key="3">
    <source>
        <dbReference type="ARBA" id="ARBA00022679"/>
    </source>
</evidence>
<comment type="catalytic activity">
    <reaction evidence="7">
        <text>adenosine + H2O + H(+) = inosine + NH4(+)</text>
        <dbReference type="Rhea" id="RHEA:24408"/>
        <dbReference type="ChEBI" id="CHEBI:15377"/>
        <dbReference type="ChEBI" id="CHEBI:15378"/>
        <dbReference type="ChEBI" id="CHEBI:16335"/>
        <dbReference type="ChEBI" id="CHEBI:17596"/>
        <dbReference type="ChEBI" id="CHEBI:28938"/>
        <dbReference type="EC" id="3.5.4.4"/>
    </reaction>
    <physiologicalReaction direction="left-to-right" evidence="7">
        <dbReference type="Rhea" id="RHEA:24409"/>
    </physiologicalReaction>
</comment>
<dbReference type="CDD" id="cd16833">
    <property type="entry name" value="YfiH"/>
    <property type="match status" value="1"/>
</dbReference>
<evidence type="ECO:0000313" key="11">
    <source>
        <dbReference type="EMBL" id="STX28751.1"/>
    </source>
</evidence>
<dbReference type="InterPro" id="IPR011324">
    <property type="entry name" value="Cytotoxic_necrot_fac-like_cat"/>
</dbReference>
<comment type="catalytic activity">
    <reaction evidence="9">
        <text>S-methyl-5'-thioadenosine + phosphate = 5-(methylsulfanyl)-alpha-D-ribose 1-phosphate + adenine</text>
        <dbReference type="Rhea" id="RHEA:11852"/>
        <dbReference type="ChEBI" id="CHEBI:16708"/>
        <dbReference type="ChEBI" id="CHEBI:17509"/>
        <dbReference type="ChEBI" id="CHEBI:43474"/>
        <dbReference type="ChEBI" id="CHEBI:58533"/>
        <dbReference type="EC" id="2.4.2.28"/>
    </reaction>
    <physiologicalReaction direction="left-to-right" evidence="9">
        <dbReference type="Rhea" id="RHEA:11853"/>
    </physiologicalReaction>
</comment>
<dbReference type="GO" id="GO:0005507">
    <property type="term" value="F:copper ion binding"/>
    <property type="evidence" value="ECO:0007669"/>
    <property type="project" value="TreeGrafter"/>
</dbReference>
<evidence type="ECO:0000256" key="5">
    <source>
        <dbReference type="ARBA" id="ARBA00022801"/>
    </source>
</evidence>
<proteinExistence type="inferred from homology"/>
<dbReference type="GO" id="GO:0017061">
    <property type="term" value="F:S-methyl-5-thioadenosine phosphorylase activity"/>
    <property type="evidence" value="ECO:0007669"/>
    <property type="project" value="UniProtKB-EC"/>
</dbReference>
<evidence type="ECO:0000256" key="1">
    <source>
        <dbReference type="ARBA" id="ARBA00000553"/>
    </source>
</evidence>
<dbReference type="OrthoDB" id="4279at2"/>
<sequence>MLTNTYPNWAAPSNISAFTTQRHGGFSEGLYASNNLGLHVGDDPNHVKANRSALSATLPNEPEWLEQTHSTTCVTIENTTLRQADASITRTANRVLAIMTADCLPILLCNKQGTEIAAIHAGWRGLVNGIIENTLTQMTSLPSDLCAWIGPSICSKCYEVGDEVYETYKATYPFSTPFFKRYGQKWLSDIPGIAEEVLKKLAVSRVYQSHLCTFEQKNDFYSYRREAQTGRIVTLIWLTNN</sequence>
<comment type="similarity">
    <text evidence="2 10">Belongs to the purine nucleoside phosphorylase YfiH/LACC1 family.</text>
</comment>
<dbReference type="PANTHER" id="PTHR30616:SF2">
    <property type="entry name" value="PURINE NUCLEOSIDE PHOSPHORYLASE LACC1"/>
    <property type="match status" value="1"/>
</dbReference>
<dbReference type="RefSeq" id="WP_115302476.1">
    <property type="nucleotide sequence ID" value="NZ_CAAAHO010000001.1"/>
</dbReference>
<evidence type="ECO:0000256" key="8">
    <source>
        <dbReference type="ARBA" id="ARBA00048968"/>
    </source>
</evidence>
<organism evidence="11 12">
    <name type="scientific">Legionella beliardensis</name>
    <dbReference type="NCBI Taxonomy" id="91822"/>
    <lineage>
        <taxon>Bacteria</taxon>
        <taxon>Pseudomonadati</taxon>
        <taxon>Pseudomonadota</taxon>
        <taxon>Gammaproteobacteria</taxon>
        <taxon>Legionellales</taxon>
        <taxon>Legionellaceae</taxon>
        <taxon>Legionella</taxon>
    </lineage>
</organism>
<protein>
    <recommendedName>
        <fullName evidence="10">Purine nucleoside phosphorylase</fullName>
    </recommendedName>
</protein>
<evidence type="ECO:0000256" key="9">
    <source>
        <dbReference type="ARBA" id="ARBA00049893"/>
    </source>
</evidence>
<evidence type="ECO:0000256" key="10">
    <source>
        <dbReference type="RuleBase" id="RU361274"/>
    </source>
</evidence>
<name>A0A378I225_9GAMM</name>
<dbReference type="EMBL" id="UGNV01000001">
    <property type="protein sequence ID" value="STX28751.1"/>
    <property type="molecule type" value="Genomic_DNA"/>
</dbReference>
<comment type="catalytic activity">
    <reaction evidence="1">
        <text>inosine + phosphate = alpha-D-ribose 1-phosphate + hypoxanthine</text>
        <dbReference type="Rhea" id="RHEA:27646"/>
        <dbReference type="ChEBI" id="CHEBI:17368"/>
        <dbReference type="ChEBI" id="CHEBI:17596"/>
        <dbReference type="ChEBI" id="CHEBI:43474"/>
        <dbReference type="ChEBI" id="CHEBI:57720"/>
        <dbReference type="EC" id="2.4.2.1"/>
    </reaction>
    <physiologicalReaction direction="left-to-right" evidence="1">
        <dbReference type="Rhea" id="RHEA:27647"/>
    </physiologicalReaction>
</comment>
<dbReference type="GO" id="GO:0016787">
    <property type="term" value="F:hydrolase activity"/>
    <property type="evidence" value="ECO:0007669"/>
    <property type="project" value="UniProtKB-KW"/>
</dbReference>
<keyword evidence="3" id="KW-0808">Transferase</keyword>
<keyword evidence="4" id="KW-0479">Metal-binding</keyword>
<accession>A0A378I225</accession>
<gene>
    <name evidence="11" type="primary">yfiH</name>
    <name evidence="11" type="ORF">NCTC13315_01285</name>
</gene>
<keyword evidence="12" id="KW-1185">Reference proteome</keyword>
<evidence type="ECO:0000256" key="6">
    <source>
        <dbReference type="ARBA" id="ARBA00022833"/>
    </source>
</evidence>
<evidence type="ECO:0000256" key="2">
    <source>
        <dbReference type="ARBA" id="ARBA00007353"/>
    </source>
</evidence>
<dbReference type="Proteomes" id="UP000254968">
    <property type="component" value="Unassembled WGS sequence"/>
</dbReference>
<reference evidence="11 12" key="1">
    <citation type="submission" date="2018-06" db="EMBL/GenBank/DDBJ databases">
        <authorList>
            <consortium name="Pathogen Informatics"/>
            <person name="Doyle S."/>
        </authorList>
    </citation>
    <scope>NUCLEOTIDE SEQUENCE [LARGE SCALE GENOMIC DNA]</scope>
    <source>
        <strain evidence="11 12">NCTC13315</strain>
    </source>
</reference>
<comment type="catalytic activity">
    <reaction evidence="8">
        <text>adenosine + phosphate = alpha-D-ribose 1-phosphate + adenine</text>
        <dbReference type="Rhea" id="RHEA:27642"/>
        <dbReference type="ChEBI" id="CHEBI:16335"/>
        <dbReference type="ChEBI" id="CHEBI:16708"/>
        <dbReference type="ChEBI" id="CHEBI:43474"/>
        <dbReference type="ChEBI" id="CHEBI:57720"/>
        <dbReference type="EC" id="2.4.2.1"/>
    </reaction>
    <physiologicalReaction direction="left-to-right" evidence="8">
        <dbReference type="Rhea" id="RHEA:27643"/>
    </physiologicalReaction>
</comment>
<keyword evidence="6" id="KW-0862">Zinc</keyword>
<dbReference type="NCBIfam" id="TIGR00726">
    <property type="entry name" value="peptidoglycan editing factor PgeF"/>
    <property type="match status" value="1"/>
</dbReference>